<evidence type="ECO:0000313" key="4">
    <source>
        <dbReference type="EMBL" id="MFC5834744.1"/>
    </source>
</evidence>
<reference evidence="5" key="1">
    <citation type="journal article" date="2019" name="Int. J. Syst. Evol. Microbiol.">
        <title>The Global Catalogue of Microorganisms (GCM) 10K type strain sequencing project: providing services to taxonomists for standard genome sequencing and annotation.</title>
        <authorList>
            <consortium name="The Broad Institute Genomics Platform"/>
            <consortium name="The Broad Institute Genome Sequencing Center for Infectious Disease"/>
            <person name="Wu L."/>
            <person name="Ma J."/>
        </authorList>
    </citation>
    <scope>NUCLEOTIDE SEQUENCE [LARGE SCALE GENOMIC DNA]</scope>
    <source>
        <strain evidence="5">CCUG 53903</strain>
    </source>
</reference>
<name>A0ABW1D9J8_9ACTN</name>
<dbReference type="InterPro" id="IPR005119">
    <property type="entry name" value="LysR_subst-bd"/>
</dbReference>
<dbReference type="CDD" id="cd05466">
    <property type="entry name" value="PBP2_LTTR_substrate"/>
    <property type="match status" value="1"/>
</dbReference>
<evidence type="ECO:0000259" key="3">
    <source>
        <dbReference type="PROSITE" id="PS50893"/>
    </source>
</evidence>
<protein>
    <submittedName>
        <fullName evidence="4">LysR substrate-binding domain-containing protein</fullName>
    </submittedName>
</protein>
<dbReference type="SUPFAM" id="SSF53850">
    <property type="entry name" value="Periplasmic binding protein-like II"/>
    <property type="match status" value="1"/>
</dbReference>
<dbReference type="EMBL" id="JBHSPA010000115">
    <property type="protein sequence ID" value="MFC5834744.1"/>
    <property type="molecule type" value="Genomic_DNA"/>
</dbReference>
<evidence type="ECO:0000256" key="2">
    <source>
        <dbReference type="SAM" id="MobiDB-lite"/>
    </source>
</evidence>
<feature type="region of interest" description="Disordered" evidence="2">
    <location>
        <begin position="234"/>
        <end position="254"/>
    </location>
</feature>
<dbReference type="PANTHER" id="PTHR42788:SF13">
    <property type="entry name" value="ALIPHATIC SULFONATES IMPORT ATP-BINDING PROTEIN SSUB"/>
    <property type="match status" value="1"/>
</dbReference>
<evidence type="ECO:0000313" key="5">
    <source>
        <dbReference type="Proteomes" id="UP001596058"/>
    </source>
</evidence>
<dbReference type="InterPro" id="IPR003439">
    <property type="entry name" value="ABC_transporter-like_ATP-bd"/>
</dbReference>
<dbReference type="InterPro" id="IPR050166">
    <property type="entry name" value="ABC_transporter_ATP-bind"/>
</dbReference>
<dbReference type="Gene3D" id="3.40.190.10">
    <property type="entry name" value="Periplasmic binding protein-like II"/>
    <property type="match status" value="2"/>
</dbReference>
<dbReference type="InterPro" id="IPR027417">
    <property type="entry name" value="P-loop_NTPase"/>
</dbReference>
<evidence type="ECO:0000256" key="1">
    <source>
        <dbReference type="ARBA" id="ARBA00022448"/>
    </source>
</evidence>
<dbReference type="Pfam" id="PF00005">
    <property type="entry name" value="ABC_tran"/>
    <property type="match status" value="1"/>
</dbReference>
<gene>
    <name evidence="4" type="ORF">ACFPZ3_63810</name>
</gene>
<keyword evidence="5" id="KW-1185">Reference proteome</keyword>
<feature type="region of interest" description="Disordered" evidence="2">
    <location>
        <begin position="161"/>
        <end position="191"/>
    </location>
</feature>
<dbReference type="Proteomes" id="UP001596058">
    <property type="component" value="Unassembled WGS sequence"/>
</dbReference>
<sequence length="502" mass="54104">MPAIEPKVAERPTKLAIDSVSRGFRSISNRRRPQFTQVLNDISFEMYEGEIVSVVGLSGCGKTTLLRIIGGLLSPDAGTLRVDGHEVSGPGLDRAIVFQQPSLLPWRNAMRNVEFGLELRKVAKDVRAEKACDALRLVGLGDYEKYYPASVPSIWRACSATSTPPGSRRPPWCRRPRCTATTTATRPMRSPGQARLADLVAGQVVRRYGATRRQADAGLHLADDAVGLRRAAHRDQPSRRLHQGAPVDQRQHQQHQAAFGRAFLEPARDVLARFDALANLAALPAAAGAAVRVGAPPLAPTQVLDVVLETFERVSPGIELPVTLEPSAGLLALLAARKLDVAVVHLPVDAPGLDALALAEYRFAVAMRADDPLAGRTRLTVGDLADRQLLLTSFKVHPQVMKGLRDHLREGGVTRIREMPHSDSVQMAAHVSHSRALSLTTPSTIAGRIFAEAGLVLVPLDDPDLHFRLGVVWPAGVAAGDGPLVDVVAALRRHVGDSLTIL</sequence>
<feature type="compositionally biased region" description="Low complexity" evidence="2">
    <location>
        <begin position="178"/>
        <end position="191"/>
    </location>
</feature>
<dbReference type="SUPFAM" id="SSF52540">
    <property type="entry name" value="P-loop containing nucleoside triphosphate hydrolases"/>
    <property type="match status" value="1"/>
</dbReference>
<dbReference type="PANTHER" id="PTHR42788">
    <property type="entry name" value="TAURINE IMPORT ATP-BINDING PROTEIN-RELATED"/>
    <property type="match status" value="1"/>
</dbReference>
<dbReference type="PROSITE" id="PS50893">
    <property type="entry name" value="ABC_TRANSPORTER_2"/>
    <property type="match status" value="1"/>
</dbReference>
<dbReference type="Gene3D" id="3.40.50.300">
    <property type="entry name" value="P-loop containing nucleotide triphosphate hydrolases"/>
    <property type="match status" value="1"/>
</dbReference>
<dbReference type="RefSeq" id="WP_379524155.1">
    <property type="nucleotide sequence ID" value="NZ_JBHSPA010000115.1"/>
</dbReference>
<organism evidence="4 5">
    <name type="scientific">Nonomuraea insulae</name>
    <dbReference type="NCBI Taxonomy" id="1616787"/>
    <lineage>
        <taxon>Bacteria</taxon>
        <taxon>Bacillati</taxon>
        <taxon>Actinomycetota</taxon>
        <taxon>Actinomycetes</taxon>
        <taxon>Streptosporangiales</taxon>
        <taxon>Streptosporangiaceae</taxon>
        <taxon>Nonomuraea</taxon>
    </lineage>
</organism>
<proteinExistence type="predicted"/>
<dbReference type="Pfam" id="PF03466">
    <property type="entry name" value="LysR_substrate"/>
    <property type="match status" value="1"/>
</dbReference>
<keyword evidence="1" id="KW-0813">Transport</keyword>
<comment type="caution">
    <text evidence="4">The sequence shown here is derived from an EMBL/GenBank/DDBJ whole genome shotgun (WGS) entry which is preliminary data.</text>
</comment>
<feature type="domain" description="ABC transporter" evidence="3">
    <location>
        <begin position="15"/>
        <end position="310"/>
    </location>
</feature>
<accession>A0ABW1D9J8</accession>